<proteinExistence type="predicted"/>
<sequence length="568" mass="64372">MIALFAGDNVDANIMTLDGKGTFHGMGLIRAVTPRNQSSRSQTMPRKPVGLLDITEDTKIPVHQYHAANRLRSSLQFEKVCLDEIPIIDRKIDILWEMSFRYKSVSPNWSGMMHMIHANMQHPGKFSVYLLPMIDLQSSDKTCIYSTLRYICGIAHTNKIPAIVTFDQPLYWKSREIVAEASDDDSVKDVIVRMGTFHMLMNLLGAIGDLMDGTGIRKLFETLYGDNAVLHIMSGKAIQRSFRAHLLLDKCIAHETISEIITENLDFEEQLNSLDAKYDSVISGKLQISDLKNDETLVEIEKTVEDKKCAKSIVSRTANIWYLYQKLIQTARNLVKSDRSSSWNSHLRVIYDCLPIFAAAGHFNYLKSTYLYLMDMLALKHTCPGVNKMFENGLFVIRRTDKFWAGLSLDLVIEQVLMRALKTRGGLTRGSGMTERQRAIWTMSAPACAEYNLAMQDFTDTKYFTSDQHREGTKARVERDLGDFQKLLDVFHSCEPLSAEPGLRNIATGMEASDMINVDHWEEVGRGIVEKMIGQPIFTYSFTRKDKVKNMASSCAVRIADDRTIDPA</sequence>
<dbReference type="Proteomes" id="UP001347796">
    <property type="component" value="Unassembled WGS sequence"/>
</dbReference>
<gene>
    <name evidence="1" type="ORF">SNE40_008368</name>
</gene>
<dbReference type="PANTHER" id="PTHR46704">
    <property type="entry name" value="CXC DOMAIN-CONTAINING PROTEIN-RELATED"/>
    <property type="match status" value="1"/>
</dbReference>
<keyword evidence="2" id="KW-1185">Reference proteome</keyword>
<evidence type="ECO:0000313" key="1">
    <source>
        <dbReference type="EMBL" id="KAK6186306.1"/>
    </source>
</evidence>
<protein>
    <submittedName>
        <fullName evidence="1">Uncharacterized protein</fullName>
    </submittedName>
</protein>
<dbReference type="AlphaFoldDB" id="A0AAN8JZK5"/>
<accession>A0AAN8JZK5</accession>
<dbReference type="EMBL" id="JAZGQO010000006">
    <property type="protein sequence ID" value="KAK6186306.1"/>
    <property type="molecule type" value="Genomic_DNA"/>
</dbReference>
<dbReference type="PANTHER" id="PTHR46704:SF1">
    <property type="entry name" value="TELOMERE LENGTH REGULATION PROTEIN TEL2 HOMOLOG"/>
    <property type="match status" value="1"/>
</dbReference>
<evidence type="ECO:0000313" key="2">
    <source>
        <dbReference type="Proteomes" id="UP001347796"/>
    </source>
</evidence>
<name>A0AAN8JZK5_PATCE</name>
<organism evidence="1 2">
    <name type="scientific">Patella caerulea</name>
    <name type="common">Rayed Mediterranean limpet</name>
    <dbReference type="NCBI Taxonomy" id="87958"/>
    <lineage>
        <taxon>Eukaryota</taxon>
        <taxon>Metazoa</taxon>
        <taxon>Spiralia</taxon>
        <taxon>Lophotrochozoa</taxon>
        <taxon>Mollusca</taxon>
        <taxon>Gastropoda</taxon>
        <taxon>Patellogastropoda</taxon>
        <taxon>Patelloidea</taxon>
        <taxon>Patellidae</taxon>
        <taxon>Patella</taxon>
    </lineage>
</organism>
<comment type="caution">
    <text evidence="1">The sequence shown here is derived from an EMBL/GenBank/DDBJ whole genome shotgun (WGS) entry which is preliminary data.</text>
</comment>
<reference evidence="1 2" key="1">
    <citation type="submission" date="2024-01" db="EMBL/GenBank/DDBJ databases">
        <title>The genome of the rayed Mediterranean limpet Patella caerulea (Linnaeus, 1758).</title>
        <authorList>
            <person name="Anh-Thu Weber A."/>
            <person name="Halstead-Nussloch G."/>
        </authorList>
    </citation>
    <scope>NUCLEOTIDE SEQUENCE [LARGE SCALE GENOMIC DNA]</scope>
    <source>
        <strain evidence="1">AATW-2023a</strain>
        <tissue evidence="1">Whole specimen</tissue>
    </source>
</reference>